<evidence type="ECO:0000256" key="1">
    <source>
        <dbReference type="SAM" id="Coils"/>
    </source>
</evidence>
<dbReference type="EMBL" id="LR798400">
    <property type="protein sequence ID" value="CAB5229200.1"/>
    <property type="molecule type" value="Genomic_DNA"/>
</dbReference>
<proteinExistence type="predicted"/>
<feature type="coiled-coil region" evidence="1">
    <location>
        <begin position="140"/>
        <end position="167"/>
    </location>
</feature>
<evidence type="ECO:0000313" key="3">
    <source>
        <dbReference type="EMBL" id="CAB5229200.1"/>
    </source>
</evidence>
<name>A0A6J5SJU0_9CAUD</name>
<keyword evidence="1" id="KW-0175">Coiled coil</keyword>
<reference evidence="2" key="1">
    <citation type="submission" date="2020-05" db="EMBL/GenBank/DDBJ databases">
        <authorList>
            <person name="Chiriac C."/>
            <person name="Salcher M."/>
            <person name="Ghai R."/>
            <person name="Kavagutti S V."/>
        </authorList>
    </citation>
    <scope>NUCLEOTIDE SEQUENCE</scope>
</reference>
<gene>
    <name evidence="2" type="ORF">UFOVP1469_43</name>
    <name evidence="3" type="ORF">UFOVP1556_9</name>
</gene>
<dbReference type="EMBL" id="LR797418">
    <property type="protein sequence ID" value="CAB4214991.1"/>
    <property type="molecule type" value="Genomic_DNA"/>
</dbReference>
<protein>
    <submittedName>
        <fullName evidence="2">Uncharacterized protein</fullName>
    </submittedName>
</protein>
<sequence>MALDSDIHNADSHLHVEFYLNEEGKFKENPKEFVRIIVPGDKTNVVDQPVRDDHKERFPRQYLYWKMQNTDASEIGTPLSQWNADNAEEFNVHQMAELQILKFQTVEQIATATDSQLQRIGMGATGLREKARLYITNKNRSKSDIELEETRAQLKQLQEQVATLMEPKKLGRPRKEAEAL</sequence>
<evidence type="ECO:0000313" key="2">
    <source>
        <dbReference type="EMBL" id="CAB4214991.1"/>
    </source>
</evidence>
<accession>A0A6J5SJU0</accession>
<organism evidence="2">
    <name type="scientific">uncultured Caudovirales phage</name>
    <dbReference type="NCBI Taxonomy" id="2100421"/>
    <lineage>
        <taxon>Viruses</taxon>
        <taxon>Duplodnaviria</taxon>
        <taxon>Heunggongvirae</taxon>
        <taxon>Uroviricota</taxon>
        <taxon>Caudoviricetes</taxon>
        <taxon>Peduoviridae</taxon>
        <taxon>Maltschvirus</taxon>
        <taxon>Maltschvirus maltsch</taxon>
    </lineage>
</organism>